<dbReference type="KEGG" id="dra:DR_0664"/>
<organism evidence="1 2">
    <name type="scientific">Deinococcus radiodurans (strain ATCC 13939 / DSM 20539 / JCM 16871 / CCUG 27074 / LMG 4051 / NBRC 15346 / NCIMB 9279 / VKM B-1422 / R1)</name>
    <dbReference type="NCBI Taxonomy" id="243230"/>
    <lineage>
        <taxon>Bacteria</taxon>
        <taxon>Thermotogati</taxon>
        <taxon>Deinococcota</taxon>
        <taxon>Deinococci</taxon>
        <taxon>Deinococcales</taxon>
        <taxon>Deinococcaceae</taxon>
        <taxon>Deinococcus</taxon>
    </lineage>
</organism>
<evidence type="ECO:0000313" key="2">
    <source>
        <dbReference type="Proteomes" id="UP000002524"/>
    </source>
</evidence>
<evidence type="ECO:0000313" key="1">
    <source>
        <dbReference type="EMBL" id="AAF10244.1"/>
    </source>
</evidence>
<dbReference type="STRING" id="243230.DR_0664"/>
<sequence length="168" mass="20290">MEKWSIRMKRYWVVLAKYNIHDFHNQESNYIIESLWNTINLDEKVEGHANLEIHLDSNTGIVNAGFILYCEKSLARRITTRLSRYVYFQDYREKQIIDTEYGLSKVNANEIMLIDLLSYLKFESLQYYHSGKVEIEFIWRNFDFIIEKVIPEFELNRADRDSQEDEPF</sequence>
<accession>Q9RWK2</accession>
<dbReference type="Proteomes" id="UP000002524">
    <property type="component" value="Chromosome 1"/>
</dbReference>
<dbReference type="PaxDb" id="243230-DR_0664"/>
<dbReference type="HOGENOM" id="CLU_1583806_0_0_0"/>
<keyword evidence="2" id="KW-1185">Reference proteome</keyword>
<name>Q9RWK2_DEIRA</name>
<dbReference type="InParanoid" id="Q9RWK2"/>
<reference evidence="1 2" key="1">
    <citation type="journal article" date="1999" name="Science">
        <title>Genome sequence of the radioresistant bacterium Deinococcus radiodurans R1.</title>
        <authorList>
            <person name="White O."/>
            <person name="Eisen J.A."/>
            <person name="Heidelberg J.F."/>
            <person name="Hickey E.K."/>
            <person name="Peterson J.D."/>
            <person name="Dodson R.J."/>
            <person name="Haft D.H."/>
            <person name="Gwinn M.L."/>
            <person name="Nelson W.C."/>
            <person name="Richardson D.L."/>
            <person name="Moffat K.S."/>
            <person name="Qin H."/>
            <person name="Jiang L."/>
            <person name="Pamphile W."/>
            <person name="Crosby M."/>
            <person name="Shen M."/>
            <person name="Vamathevan J.J."/>
            <person name="Lam P."/>
            <person name="McDonald L."/>
            <person name="Utterback T."/>
            <person name="Zalewski C."/>
            <person name="Makarova K.S."/>
            <person name="Aravind L."/>
            <person name="Daly M.J."/>
            <person name="Minton K.W."/>
            <person name="Fleischmann R.D."/>
            <person name="Ketchum K.A."/>
            <person name="Nelson K.E."/>
            <person name="Salzberg S."/>
            <person name="Smith H.O."/>
            <person name="Venter J.C."/>
            <person name="Fraser C.M."/>
        </authorList>
    </citation>
    <scope>NUCLEOTIDE SEQUENCE [LARGE SCALE GENOMIC DNA]</scope>
    <source>
        <strain evidence="2">ATCC 13939 / DSM 20539 / JCM 16871 / LMG 4051 / NBRC 15346 / NCIMB 9279 / R1 / VKM B-1422</strain>
    </source>
</reference>
<gene>
    <name evidence="1" type="ordered locus">DR_0664</name>
</gene>
<dbReference type="EnsemblBacteria" id="AAF10244">
    <property type="protein sequence ID" value="AAF10244"/>
    <property type="gene ID" value="DR_0664"/>
</dbReference>
<proteinExistence type="predicted"/>
<protein>
    <submittedName>
        <fullName evidence="1">Uncharacterized protein</fullName>
    </submittedName>
</protein>
<dbReference type="AlphaFoldDB" id="Q9RWK2"/>
<dbReference type="PIR" id="B75492">
    <property type="entry name" value="B75492"/>
</dbReference>
<dbReference type="EMBL" id="AE000513">
    <property type="protein sequence ID" value="AAF10244.1"/>
    <property type="molecule type" value="Genomic_DNA"/>
</dbReference>